<keyword evidence="1" id="KW-1133">Transmembrane helix</keyword>
<dbReference type="SUPFAM" id="SSF55486">
    <property type="entry name" value="Metalloproteases ('zincins'), catalytic domain"/>
    <property type="match status" value="1"/>
</dbReference>
<dbReference type="STRING" id="1703770.AMJ39_08050"/>
<dbReference type="AlphaFoldDB" id="A0A0S7WQG7"/>
<feature type="transmembrane region" description="Helical" evidence="1">
    <location>
        <begin position="253"/>
        <end position="277"/>
    </location>
</feature>
<feature type="domain" description="Peptidase MA-like" evidence="2">
    <location>
        <begin position="88"/>
        <end position="247"/>
    </location>
</feature>
<proteinExistence type="predicted"/>
<gene>
    <name evidence="3" type="ORF">AMJ39_08050</name>
</gene>
<accession>A0A0S7WQG7</accession>
<dbReference type="EMBL" id="LIZS01000062">
    <property type="protein sequence ID" value="KPJ52372.1"/>
    <property type="molecule type" value="Genomic_DNA"/>
</dbReference>
<name>A0A0S7WQG7_UNCT6</name>
<evidence type="ECO:0000313" key="3">
    <source>
        <dbReference type="EMBL" id="KPJ52372.1"/>
    </source>
</evidence>
<dbReference type="InterPro" id="IPR039568">
    <property type="entry name" value="Peptidase_MA-like_dom"/>
</dbReference>
<sequence>MNACAIILIATSLVPGVAVTDWEVVESDHFVVSYRPGDEGVVRDLIGAAEEHLPRIAADLGVGELPTINVVLAADDADFRRLLAGGVPDWGIAVAVPARRLMVFKSPRTATRAYDLERIVAHELSHIMVGELLGDGWAPRWLDEGVAMFESGELRWNDNIRLAYALLANSVIPLSELEMGFPADEGKASLAYAESKVAVEYLVDRFGYEGLIALLGALARGDEVRAAFSRSLGLSYRAFEKDWLVYLRSHHGWVILLGERFVPLLVLTIIFLLVFFIKRRRTKAKLRRWEEEEAEPEVQW</sequence>
<keyword evidence="1" id="KW-0812">Transmembrane</keyword>
<evidence type="ECO:0000259" key="2">
    <source>
        <dbReference type="Pfam" id="PF13485"/>
    </source>
</evidence>
<evidence type="ECO:0000256" key="1">
    <source>
        <dbReference type="SAM" id="Phobius"/>
    </source>
</evidence>
<reference evidence="3 4" key="1">
    <citation type="journal article" date="2015" name="Microbiome">
        <title>Genomic resolution of linkages in carbon, nitrogen, and sulfur cycling among widespread estuary sediment bacteria.</title>
        <authorList>
            <person name="Baker B.J."/>
            <person name="Lazar C.S."/>
            <person name="Teske A.P."/>
            <person name="Dick G.J."/>
        </authorList>
    </citation>
    <scope>NUCLEOTIDE SEQUENCE [LARGE SCALE GENOMIC DNA]</scope>
    <source>
        <strain evidence="3">DG_24</strain>
    </source>
</reference>
<dbReference type="Proteomes" id="UP000052008">
    <property type="component" value="Unassembled WGS sequence"/>
</dbReference>
<organism evidence="3 4">
    <name type="scientific">candidate division TA06 bacterium DG_24</name>
    <dbReference type="NCBI Taxonomy" id="1703770"/>
    <lineage>
        <taxon>Bacteria</taxon>
        <taxon>Bacteria division TA06</taxon>
    </lineage>
</organism>
<comment type="caution">
    <text evidence="3">The sequence shown here is derived from an EMBL/GenBank/DDBJ whole genome shotgun (WGS) entry which is preliminary data.</text>
</comment>
<protein>
    <recommendedName>
        <fullName evidence="2">Peptidase MA-like domain-containing protein</fullName>
    </recommendedName>
</protein>
<dbReference type="Pfam" id="PF13485">
    <property type="entry name" value="Peptidase_MA_2"/>
    <property type="match status" value="1"/>
</dbReference>
<evidence type="ECO:0000313" key="4">
    <source>
        <dbReference type="Proteomes" id="UP000052008"/>
    </source>
</evidence>
<keyword evidence="1" id="KW-0472">Membrane</keyword>